<sequence>MKRINDQQIIVPLEFNVACAIYKIEIAEVLQVFVDHVTLYDTMSDFYNEGFSEATRTIGSYVREKRKRPVQSKAMRNCRTLLISCLSNIKVLATKKAGLTSVKRKKTRPLVNMIFEAMERVYTISDTLYLDEYSAIKLSKDFCVLCEAHNCYPKEFLEYFMGRISVADAHAHKGLKLIYDNYTFSFFSNIADGFGRDTTEIFDLTDTELDFYERMEELHLELYIIRDLRERANILRGLYLLHYQAITQN</sequence>
<protein>
    <submittedName>
        <fullName evidence="1">Uncharacterized protein</fullName>
    </submittedName>
</protein>
<dbReference type="RefSeq" id="WP_183885026.1">
    <property type="nucleotide sequence ID" value="NZ_JACHCE010000011.1"/>
</dbReference>
<name>A0A7W8ZRX4_9SPHI</name>
<evidence type="ECO:0000313" key="1">
    <source>
        <dbReference type="EMBL" id="MBB5639093.1"/>
    </source>
</evidence>
<dbReference type="Proteomes" id="UP000537204">
    <property type="component" value="Unassembled WGS sequence"/>
</dbReference>
<organism evidence="1 2">
    <name type="scientific">Pedobacter cryoconitis</name>
    <dbReference type="NCBI Taxonomy" id="188932"/>
    <lineage>
        <taxon>Bacteria</taxon>
        <taxon>Pseudomonadati</taxon>
        <taxon>Bacteroidota</taxon>
        <taxon>Sphingobacteriia</taxon>
        <taxon>Sphingobacteriales</taxon>
        <taxon>Sphingobacteriaceae</taxon>
        <taxon>Pedobacter</taxon>
    </lineage>
</organism>
<gene>
    <name evidence="1" type="ORF">HDE68_005031</name>
</gene>
<accession>A0A7W8ZRX4</accession>
<reference evidence="1 2" key="1">
    <citation type="submission" date="2020-08" db="EMBL/GenBank/DDBJ databases">
        <title>Genomic Encyclopedia of Type Strains, Phase IV (KMG-V): Genome sequencing to study the core and pangenomes of soil and plant-associated prokaryotes.</title>
        <authorList>
            <person name="Whitman W."/>
        </authorList>
    </citation>
    <scope>NUCLEOTIDE SEQUENCE [LARGE SCALE GENOMIC DNA]</scope>
    <source>
        <strain evidence="1 2">S3M1</strain>
    </source>
</reference>
<dbReference type="AlphaFoldDB" id="A0A7W8ZRX4"/>
<dbReference type="EMBL" id="JACHCE010000011">
    <property type="protein sequence ID" value="MBB5639093.1"/>
    <property type="molecule type" value="Genomic_DNA"/>
</dbReference>
<evidence type="ECO:0000313" key="2">
    <source>
        <dbReference type="Proteomes" id="UP000537204"/>
    </source>
</evidence>
<comment type="caution">
    <text evidence="1">The sequence shown here is derived from an EMBL/GenBank/DDBJ whole genome shotgun (WGS) entry which is preliminary data.</text>
</comment>
<proteinExistence type="predicted"/>